<name>A0A4D9DMI0_9SAUR</name>
<organism evidence="2 3">
    <name type="scientific">Platysternon megacephalum</name>
    <name type="common">big-headed turtle</name>
    <dbReference type="NCBI Taxonomy" id="55544"/>
    <lineage>
        <taxon>Eukaryota</taxon>
        <taxon>Metazoa</taxon>
        <taxon>Chordata</taxon>
        <taxon>Craniata</taxon>
        <taxon>Vertebrata</taxon>
        <taxon>Euteleostomi</taxon>
        <taxon>Archelosauria</taxon>
        <taxon>Testudinata</taxon>
        <taxon>Testudines</taxon>
        <taxon>Cryptodira</taxon>
        <taxon>Durocryptodira</taxon>
        <taxon>Testudinoidea</taxon>
        <taxon>Platysternidae</taxon>
        <taxon>Platysternon</taxon>
    </lineage>
</organism>
<evidence type="ECO:0000313" key="2">
    <source>
        <dbReference type="EMBL" id="TFJ96203.1"/>
    </source>
</evidence>
<comment type="caution">
    <text evidence="2">The sequence shown here is derived from an EMBL/GenBank/DDBJ whole genome shotgun (WGS) entry which is preliminary data.</text>
</comment>
<accession>A0A4D9DMI0</accession>
<keyword evidence="3" id="KW-1185">Reference proteome</keyword>
<sequence>MNIYQWELSNPGCEDFTVIWSLRLSLILCRWIYELDLMPRPVPGELTSKTPCELKGSRSWDSDQLLLCPEPVLGHVRPGGFRFPSCVSCWGKKKTMGGRSSIQMSVAHTGLCLSSSKPGGRRVAASLVPGGERSLAEGEPAEASFGHKGGPESVLRDSGGLSFPSCFHFSRSQFGVLSDAWKNRGLTDAAVTFWTGALERGDPWNVIRLDSRIEASSRRSHHLKCRRSGMRRTFEPGLS</sequence>
<reference evidence="2 3" key="2">
    <citation type="submission" date="2019-04" db="EMBL/GenBank/DDBJ databases">
        <title>The genome sequence of big-headed turtle.</title>
        <authorList>
            <person name="Gong S."/>
        </authorList>
    </citation>
    <scope>NUCLEOTIDE SEQUENCE [LARGE SCALE GENOMIC DNA]</scope>
    <source>
        <strain evidence="2">DO16091913</strain>
        <tissue evidence="2">Muscle</tissue>
    </source>
</reference>
<dbReference type="AlphaFoldDB" id="A0A4D9DMI0"/>
<protein>
    <submittedName>
        <fullName evidence="2">Transcriptional repressor scratch 1</fullName>
    </submittedName>
</protein>
<reference evidence="2 3" key="1">
    <citation type="submission" date="2019-04" db="EMBL/GenBank/DDBJ databases">
        <title>Draft genome of the big-headed turtle Platysternon megacephalum.</title>
        <authorList>
            <person name="Gong S."/>
        </authorList>
    </citation>
    <scope>NUCLEOTIDE SEQUENCE [LARGE SCALE GENOMIC DNA]</scope>
    <source>
        <strain evidence="2">DO16091913</strain>
        <tissue evidence="2">Muscle</tissue>
    </source>
</reference>
<evidence type="ECO:0000313" key="3">
    <source>
        <dbReference type="Proteomes" id="UP000297703"/>
    </source>
</evidence>
<gene>
    <name evidence="2" type="ORF">DR999_PMT22015</name>
</gene>
<evidence type="ECO:0000256" key="1">
    <source>
        <dbReference type="SAM" id="MobiDB-lite"/>
    </source>
</evidence>
<feature type="region of interest" description="Disordered" evidence="1">
    <location>
        <begin position="130"/>
        <end position="152"/>
    </location>
</feature>
<dbReference type="EMBL" id="QXTE01000742">
    <property type="protein sequence ID" value="TFJ96203.1"/>
    <property type="molecule type" value="Genomic_DNA"/>
</dbReference>
<dbReference type="Proteomes" id="UP000297703">
    <property type="component" value="Unassembled WGS sequence"/>
</dbReference>
<proteinExistence type="predicted"/>